<accession>A0A8H8CHV0</accession>
<comment type="caution">
    <text evidence="1">The sequence shown here is derived from an EMBL/GenBank/DDBJ whole genome shotgun (WGS) entry which is preliminary data.</text>
</comment>
<reference evidence="1" key="1">
    <citation type="submission" date="2021-02" db="EMBL/GenBank/DDBJ databases">
        <title>Psilocybe cubensis genome.</title>
        <authorList>
            <person name="Mckernan K.J."/>
            <person name="Crawford S."/>
            <person name="Trippe A."/>
            <person name="Kane L.T."/>
            <person name="Mclaughlin S."/>
        </authorList>
    </citation>
    <scope>NUCLEOTIDE SEQUENCE [LARGE SCALE GENOMIC DNA]</scope>
    <source>
        <strain evidence="1">MGC-MH-2018</strain>
    </source>
</reference>
<dbReference type="SUPFAM" id="SSF52047">
    <property type="entry name" value="RNI-like"/>
    <property type="match status" value="1"/>
</dbReference>
<evidence type="ECO:0000313" key="1">
    <source>
        <dbReference type="EMBL" id="KAG5165575.1"/>
    </source>
</evidence>
<dbReference type="OrthoDB" id="3065347at2759"/>
<name>A0A8H8CHV0_PSICU</name>
<protein>
    <submittedName>
        <fullName evidence="1">Uncharacterized protein</fullName>
    </submittedName>
</protein>
<organism evidence="1">
    <name type="scientific">Psilocybe cubensis</name>
    <name type="common">Psychedelic mushroom</name>
    <name type="synonym">Stropharia cubensis</name>
    <dbReference type="NCBI Taxonomy" id="181762"/>
    <lineage>
        <taxon>Eukaryota</taxon>
        <taxon>Fungi</taxon>
        <taxon>Dikarya</taxon>
        <taxon>Basidiomycota</taxon>
        <taxon>Agaricomycotina</taxon>
        <taxon>Agaricomycetes</taxon>
        <taxon>Agaricomycetidae</taxon>
        <taxon>Agaricales</taxon>
        <taxon>Agaricineae</taxon>
        <taxon>Strophariaceae</taxon>
        <taxon>Psilocybe</taxon>
    </lineage>
</organism>
<dbReference type="EMBL" id="JAFIQS010000009">
    <property type="protein sequence ID" value="KAG5165575.1"/>
    <property type="molecule type" value="Genomic_DNA"/>
</dbReference>
<dbReference type="Gene3D" id="3.80.10.10">
    <property type="entry name" value="Ribonuclease Inhibitor"/>
    <property type="match status" value="1"/>
</dbReference>
<gene>
    <name evidence="1" type="ORF">JR316_009155</name>
</gene>
<dbReference type="InterPro" id="IPR032675">
    <property type="entry name" value="LRR_dom_sf"/>
</dbReference>
<sequence>MQSFFVTDSEKNFIAPNNSKPKLLAVDSLFPLFSQFGQGYFSTDFFNKALVSVYFLRGGNIKGDVIKKVLSYAENIGQFTLKEDAGSERPKSIDPGSIVRLAYICGQEKRGPLLSSLQTLKIDGATTTLCQLPLFLTPSLRSVEISNVQKPFHENILVFLSSLADEAPLLTHLSFGSGCTPADWLPTWFKFGKLRHLDITDCMDLQSCDVLQTLGTLMELESLKLDVKWSTQYVGRSDRRMNPAIFGGDMKKDDAASTTSKPGFLTSWFINLKTLSVTSQLKIMDDLLSLIDSKNMQSISLDLIPEQGSLADKVISSLELFKQSTGKWANTLVNISLQLPEEKKKTAAAAAFPKLSSEDLEILLKPQNLEKLDISGIGLNFTPFDSLSSKKLTKLKELHLPLHKGSSYLTFESLRRVAETFPRLISFRCGIDLCSHVPQYSNTSAGNSNLLAHPLEILHVGKSNAVSNAFAMEEQRLLDIARHLNILFPNLKRIEVSKDESDFCRWESIDRMVKLCQSTRLDETCRPPSSQFCTI</sequence>
<proteinExistence type="predicted"/>
<dbReference type="AlphaFoldDB" id="A0A8H8CHV0"/>